<reference evidence="1" key="2">
    <citation type="journal article" date="2015" name="Fish Shellfish Immunol.">
        <title>Early steps in the European eel (Anguilla anguilla)-Vibrio vulnificus interaction in the gills: Role of the RtxA13 toxin.</title>
        <authorList>
            <person name="Callol A."/>
            <person name="Pajuelo D."/>
            <person name="Ebbesson L."/>
            <person name="Teles M."/>
            <person name="MacKenzie S."/>
            <person name="Amaro C."/>
        </authorList>
    </citation>
    <scope>NUCLEOTIDE SEQUENCE</scope>
</reference>
<dbReference type="EMBL" id="GBXM01013296">
    <property type="protein sequence ID" value="JAH95281.1"/>
    <property type="molecule type" value="Transcribed_RNA"/>
</dbReference>
<protein>
    <submittedName>
        <fullName evidence="1">Uncharacterized protein</fullName>
    </submittedName>
</protein>
<reference evidence="1" key="1">
    <citation type="submission" date="2014-11" db="EMBL/GenBank/DDBJ databases">
        <authorList>
            <person name="Amaro Gonzalez C."/>
        </authorList>
    </citation>
    <scope>NUCLEOTIDE SEQUENCE</scope>
</reference>
<dbReference type="AlphaFoldDB" id="A0A0E9WYM4"/>
<evidence type="ECO:0000313" key="1">
    <source>
        <dbReference type="EMBL" id="JAH95281.1"/>
    </source>
</evidence>
<organism evidence="1">
    <name type="scientific">Anguilla anguilla</name>
    <name type="common">European freshwater eel</name>
    <name type="synonym">Muraena anguilla</name>
    <dbReference type="NCBI Taxonomy" id="7936"/>
    <lineage>
        <taxon>Eukaryota</taxon>
        <taxon>Metazoa</taxon>
        <taxon>Chordata</taxon>
        <taxon>Craniata</taxon>
        <taxon>Vertebrata</taxon>
        <taxon>Euteleostomi</taxon>
        <taxon>Actinopterygii</taxon>
        <taxon>Neopterygii</taxon>
        <taxon>Teleostei</taxon>
        <taxon>Anguilliformes</taxon>
        <taxon>Anguillidae</taxon>
        <taxon>Anguilla</taxon>
    </lineage>
</organism>
<sequence>MFIQAKVEPLLQPAQRFIRFGPPLDSEILQFSRLSDSRGFCFRPSCRFSFSDSASEVQPQRFRLRLSLKTRTGSPTQPVHRFSLCFNSLWEAAILKTARVGHVCGVSPHAVTKKTKKTKEKPHKQTGDIFTTHACHHTTDFSQQQLSVVKRFLEGILCGLSLC</sequence>
<accession>A0A0E9WYM4</accession>
<name>A0A0E9WYM4_ANGAN</name>
<proteinExistence type="predicted"/>